<evidence type="ECO:0000313" key="1">
    <source>
        <dbReference type="EMBL" id="AFR07916.1"/>
    </source>
</evidence>
<organism evidence="1 2">
    <name type="scientific">Nocardiopsis alba (strain ATCC BAA-2165 / BE74)</name>
    <dbReference type="NCBI Taxonomy" id="1205910"/>
    <lineage>
        <taxon>Bacteria</taxon>
        <taxon>Bacillati</taxon>
        <taxon>Actinomycetota</taxon>
        <taxon>Actinomycetes</taxon>
        <taxon>Streptosporangiales</taxon>
        <taxon>Nocardiopsidaceae</taxon>
        <taxon>Nocardiopsis</taxon>
    </lineage>
</organism>
<dbReference type="KEGG" id="nal:B005_5226"/>
<dbReference type="HOGENOM" id="CLU_3346471_0_0_11"/>
<dbReference type="Proteomes" id="UP000003779">
    <property type="component" value="Chromosome"/>
</dbReference>
<dbReference type="STRING" id="1205910.B005_5226"/>
<accession>J7L5B6</accession>
<dbReference type="EMBL" id="CP003788">
    <property type="protein sequence ID" value="AFR07916.1"/>
    <property type="molecule type" value="Genomic_DNA"/>
</dbReference>
<reference evidence="2" key="2">
    <citation type="submission" date="2012-08" db="EMBL/GenBank/DDBJ databases">
        <title>Whole-genome sequence of Nocardiopsis alba strain ATCC BAA-2165 associated with honeybees.</title>
        <authorList>
            <person name="Qiao J."/>
            <person name="Chen L."/>
            <person name="Li Y."/>
            <person name="Wang J."/>
            <person name="Zhang W."/>
            <person name="Chen S."/>
        </authorList>
    </citation>
    <scope>NUCLEOTIDE SEQUENCE [LARGE SCALE GENOMIC DNA]</scope>
    <source>
        <strain evidence="2">ATCC BAA-2165 / BE74</strain>
    </source>
</reference>
<protein>
    <submittedName>
        <fullName evidence="1">Uncharacterized protein</fullName>
    </submittedName>
</protein>
<evidence type="ECO:0000313" key="2">
    <source>
        <dbReference type="Proteomes" id="UP000003779"/>
    </source>
</evidence>
<name>J7L5B6_NOCAA</name>
<sequence length="37" mass="4044">MVEDSCPDRGVPLTLGDIPVPSKVRRCPHLGRIVSEN</sequence>
<gene>
    <name evidence="1" type="ordered locus">B005_5226</name>
</gene>
<reference evidence="1 2" key="1">
    <citation type="journal article" date="2012" name="J. Bacteriol.">
        <title>Whole-Genome Sequence of Nocardiopsis alba Strain ATCC BAA-2165, Associated with Honeybees.</title>
        <authorList>
            <person name="Qiao J."/>
            <person name="Chen L."/>
            <person name="Li Y."/>
            <person name="Wang J."/>
            <person name="Zhang W."/>
            <person name="Chen S."/>
        </authorList>
    </citation>
    <scope>NUCLEOTIDE SEQUENCE [LARGE SCALE GENOMIC DNA]</scope>
    <source>
        <strain evidence="2">ATCC BAA-2165 / BE74</strain>
    </source>
</reference>
<proteinExistence type="predicted"/>
<dbReference type="AlphaFoldDB" id="J7L5B6"/>